<organism evidence="2">
    <name type="scientific">freshwater metagenome</name>
    <dbReference type="NCBI Taxonomy" id="449393"/>
    <lineage>
        <taxon>unclassified sequences</taxon>
        <taxon>metagenomes</taxon>
        <taxon>ecological metagenomes</taxon>
    </lineage>
</organism>
<dbReference type="AlphaFoldDB" id="A0A6J5ZNG4"/>
<feature type="domain" description="SIS" evidence="1">
    <location>
        <begin position="48"/>
        <end position="203"/>
    </location>
</feature>
<name>A0A6J5ZNG4_9ZZZZ</name>
<dbReference type="InterPro" id="IPR050099">
    <property type="entry name" value="SIS_GmhA/DiaA_subfam"/>
</dbReference>
<proteinExistence type="predicted"/>
<evidence type="ECO:0000313" key="2">
    <source>
        <dbReference type="EMBL" id="CAB4342387.1"/>
    </source>
</evidence>
<sequence>MTTESNPTVGSRALAEELIEGRVQSHQTLLAAALSQSADQIAAASTAIAQALDGGGTVFFAGNGGSAADAQHLVAEFIGRFRVERGPLAAVALGVNPAVISALANDYGFAEASLAREFDGLARHGDVLVVMSTSGRSPNVLAALEVAKARSLAAVAMTGTGHQLDGLADHLIVVDSDVVALIQEIHSVLGHVICEMVERELGY</sequence>
<dbReference type="InterPro" id="IPR046348">
    <property type="entry name" value="SIS_dom_sf"/>
</dbReference>
<dbReference type="SUPFAM" id="SSF53697">
    <property type="entry name" value="SIS domain"/>
    <property type="match status" value="1"/>
</dbReference>
<dbReference type="EMBL" id="CAESAN010000046">
    <property type="protein sequence ID" value="CAB4342387.1"/>
    <property type="molecule type" value="Genomic_DNA"/>
</dbReference>
<dbReference type="GO" id="GO:0097367">
    <property type="term" value="F:carbohydrate derivative binding"/>
    <property type="evidence" value="ECO:0007669"/>
    <property type="project" value="InterPro"/>
</dbReference>
<dbReference type="Pfam" id="PF13580">
    <property type="entry name" value="SIS_2"/>
    <property type="match status" value="1"/>
</dbReference>
<dbReference type="InterPro" id="IPR001347">
    <property type="entry name" value="SIS_dom"/>
</dbReference>
<dbReference type="CDD" id="cd05006">
    <property type="entry name" value="SIS_GmhA"/>
    <property type="match status" value="1"/>
</dbReference>
<dbReference type="PANTHER" id="PTHR30390">
    <property type="entry name" value="SEDOHEPTULOSE 7-PHOSPHATE ISOMERASE / DNAA INITIATOR-ASSOCIATING FACTOR FOR REPLICATION INITIATION"/>
    <property type="match status" value="1"/>
</dbReference>
<dbReference type="PROSITE" id="PS51464">
    <property type="entry name" value="SIS"/>
    <property type="match status" value="1"/>
</dbReference>
<dbReference type="InterPro" id="IPR035461">
    <property type="entry name" value="GmhA/DiaA"/>
</dbReference>
<dbReference type="Gene3D" id="3.40.50.10490">
    <property type="entry name" value="Glucose-6-phosphate isomerase like protein, domain 1"/>
    <property type="match status" value="1"/>
</dbReference>
<dbReference type="PANTHER" id="PTHR30390:SF6">
    <property type="entry name" value="DNAA INITIATOR-ASSOCIATING PROTEIN DIAA"/>
    <property type="match status" value="1"/>
</dbReference>
<gene>
    <name evidence="2" type="ORF">UFOPK3547_00695</name>
</gene>
<accession>A0A6J5ZNG4</accession>
<reference evidence="2" key="1">
    <citation type="submission" date="2020-05" db="EMBL/GenBank/DDBJ databases">
        <authorList>
            <person name="Chiriac C."/>
            <person name="Salcher M."/>
            <person name="Ghai R."/>
            <person name="Kavagutti S V."/>
        </authorList>
    </citation>
    <scope>NUCLEOTIDE SEQUENCE</scope>
</reference>
<protein>
    <submittedName>
        <fullName evidence="2">Unannotated protein</fullName>
    </submittedName>
</protein>
<evidence type="ECO:0000259" key="1">
    <source>
        <dbReference type="PROSITE" id="PS51464"/>
    </source>
</evidence>
<dbReference type="GO" id="GO:1901135">
    <property type="term" value="P:carbohydrate derivative metabolic process"/>
    <property type="evidence" value="ECO:0007669"/>
    <property type="project" value="InterPro"/>
</dbReference>